<name>A0ABW1NEX0_9ACTN</name>
<feature type="transmembrane region" description="Helical" evidence="1">
    <location>
        <begin position="93"/>
        <end position="113"/>
    </location>
</feature>
<evidence type="ECO:0000256" key="1">
    <source>
        <dbReference type="SAM" id="Phobius"/>
    </source>
</evidence>
<accession>A0ABW1NEX0</accession>
<feature type="transmembrane region" description="Helical" evidence="1">
    <location>
        <begin position="134"/>
        <end position="157"/>
    </location>
</feature>
<comment type="caution">
    <text evidence="2">The sequence shown here is derived from an EMBL/GenBank/DDBJ whole genome shotgun (WGS) entry which is preliminary data.</text>
</comment>
<keyword evidence="3" id="KW-1185">Reference proteome</keyword>
<keyword evidence="1" id="KW-0472">Membrane</keyword>
<gene>
    <name evidence="2" type="ORF">ACFP1K_12115</name>
</gene>
<organism evidence="2 3">
    <name type="scientific">Sphaerisporangium aureirubrum</name>
    <dbReference type="NCBI Taxonomy" id="1544736"/>
    <lineage>
        <taxon>Bacteria</taxon>
        <taxon>Bacillati</taxon>
        <taxon>Actinomycetota</taxon>
        <taxon>Actinomycetes</taxon>
        <taxon>Streptosporangiales</taxon>
        <taxon>Streptosporangiaceae</taxon>
        <taxon>Sphaerisporangium</taxon>
    </lineage>
</organism>
<sequence>MSRRLTLLSESLLLGVLVFLASLPLVTAFAALAAGCALLRDGDRASVGVRPYARRLLAVARSGPLGFAVPLVTALVLFLDWAAVTSRLPGREVFAVVVPLLALAAAALALRCAGAWRPGAGWPQVFRSALRADLYGTALLAMAVVAAVVVCSVFPVVTPLALGQLVLAAAAVDARPSAMHA</sequence>
<feature type="transmembrane region" description="Helical" evidence="1">
    <location>
        <begin position="12"/>
        <end position="39"/>
    </location>
</feature>
<reference evidence="3" key="1">
    <citation type="journal article" date="2019" name="Int. J. Syst. Evol. Microbiol.">
        <title>The Global Catalogue of Microorganisms (GCM) 10K type strain sequencing project: providing services to taxonomists for standard genome sequencing and annotation.</title>
        <authorList>
            <consortium name="The Broad Institute Genomics Platform"/>
            <consortium name="The Broad Institute Genome Sequencing Center for Infectious Disease"/>
            <person name="Wu L."/>
            <person name="Ma J."/>
        </authorList>
    </citation>
    <scope>NUCLEOTIDE SEQUENCE [LARGE SCALE GENOMIC DNA]</scope>
    <source>
        <strain evidence="3">JCM 30346</strain>
    </source>
</reference>
<dbReference type="Proteomes" id="UP001596137">
    <property type="component" value="Unassembled WGS sequence"/>
</dbReference>
<keyword evidence="1" id="KW-1133">Transmembrane helix</keyword>
<protein>
    <recommendedName>
        <fullName evidence="4">DUF624 domain-containing protein</fullName>
    </recommendedName>
</protein>
<dbReference type="RefSeq" id="WP_380750796.1">
    <property type="nucleotide sequence ID" value="NZ_JBHSRF010000012.1"/>
</dbReference>
<evidence type="ECO:0000313" key="2">
    <source>
        <dbReference type="EMBL" id="MFC6081904.1"/>
    </source>
</evidence>
<proteinExistence type="predicted"/>
<keyword evidence="1" id="KW-0812">Transmembrane</keyword>
<feature type="transmembrane region" description="Helical" evidence="1">
    <location>
        <begin position="59"/>
        <end position="81"/>
    </location>
</feature>
<evidence type="ECO:0008006" key="4">
    <source>
        <dbReference type="Google" id="ProtNLM"/>
    </source>
</evidence>
<evidence type="ECO:0000313" key="3">
    <source>
        <dbReference type="Proteomes" id="UP001596137"/>
    </source>
</evidence>
<dbReference type="EMBL" id="JBHSRF010000012">
    <property type="protein sequence ID" value="MFC6081904.1"/>
    <property type="molecule type" value="Genomic_DNA"/>
</dbReference>